<accession>A0A5N4CZP5</accession>
<evidence type="ECO:0000256" key="1">
    <source>
        <dbReference type="SAM" id="SignalP"/>
    </source>
</evidence>
<feature type="chain" id="PRO_5024323167" evidence="1">
    <location>
        <begin position="30"/>
        <end position="107"/>
    </location>
</feature>
<dbReference type="EMBL" id="JWIN03000017">
    <property type="protein sequence ID" value="KAB1264330.1"/>
    <property type="molecule type" value="Genomic_DNA"/>
</dbReference>
<dbReference type="AlphaFoldDB" id="A0A5N4CZP5"/>
<reference evidence="3 4" key="1">
    <citation type="journal article" date="2019" name="Mol. Ecol. Resour.">
        <title>Improving Illumina assemblies with Hi-C and long reads: an example with the North African dromedary.</title>
        <authorList>
            <person name="Elbers J.P."/>
            <person name="Rogers M.F."/>
            <person name="Perelman P.L."/>
            <person name="Proskuryakova A.A."/>
            <person name="Serdyukova N.A."/>
            <person name="Johnson W.E."/>
            <person name="Horin P."/>
            <person name="Corander J."/>
            <person name="Murphy D."/>
            <person name="Burger P.A."/>
        </authorList>
    </citation>
    <scope>NUCLEOTIDE SEQUENCE [LARGE SCALE GENOMIC DNA]</scope>
    <source>
        <strain evidence="3">Drom800</strain>
        <tissue evidence="3">Blood</tissue>
    </source>
</reference>
<feature type="signal peptide" evidence="1">
    <location>
        <begin position="1"/>
        <end position="29"/>
    </location>
</feature>
<keyword evidence="4" id="KW-1185">Reference proteome</keyword>
<protein>
    <submittedName>
        <fullName evidence="3">Protein shisa-5</fullName>
    </submittedName>
</protein>
<gene>
    <name evidence="3" type="ORF">Cadr_000020307</name>
</gene>
<name>A0A5N4CZP5_CAMDR</name>
<dbReference type="Proteomes" id="UP000299084">
    <property type="component" value="Unassembled WGS sequence"/>
</dbReference>
<dbReference type="InterPro" id="IPR053891">
    <property type="entry name" value="Shisa_N"/>
</dbReference>
<organism evidence="3 4">
    <name type="scientific">Camelus dromedarius</name>
    <name type="common">Dromedary</name>
    <name type="synonym">Arabian camel</name>
    <dbReference type="NCBI Taxonomy" id="9838"/>
    <lineage>
        <taxon>Eukaryota</taxon>
        <taxon>Metazoa</taxon>
        <taxon>Chordata</taxon>
        <taxon>Craniata</taxon>
        <taxon>Vertebrata</taxon>
        <taxon>Euteleostomi</taxon>
        <taxon>Mammalia</taxon>
        <taxon>Eutheria</taxon>
        <taxon>Laurasiatheria</taxon>
        <taxon>Artiodactyla</taxon>
        <taxon>Tylopoda</taxon>
        <taxon>Camelidae</taxon>
        <taxon>Camelus</taxon>
    </lineage>
</organism>
<dbReference type="Pfam" id="PF13908">
    <property type="entry name" value="Shisa_N"/>
    <property type="match status" value="1"/>
</dbReference>
<evidence type="ECO:0000313" key="3">
    <source>
        <dbReference type="EMBL" id="KAB1264330.1"/>
    </source>
</evidence>
<comment type="caution">
    <text evidence="3">The sequence shown here is derived from an EMBL/GenBank/DDBJ whole genome shotgun (WGS) entry which is preliminary data.</text>
</comment>
<evidence type="ECO:0000313" key="4">
    <source>
        <dbReference type="Proteomes" id="UP000299084"/>
    </source>
</evidence>
<feature type="domain" description="Shisa N-terminal" evidence="2">
    <location>
        <begin position="30"/>
        <end position="74"/>
    </location>
</feature>
<keyword evidence="1" id="KW-0732">Signal</keyword>
<evidence type="ECO:0000259" key="2">
    <source>
        <dbReference type="Pfam" id="PF13908"/>
    </source>
</evidence>
<sequence length="107" mass="11593">MAAPAAAPRVLVLLLLLLLLPPPPPGAHGEVCVASHGRNPFPEFCPDFCCGTCYDQYCCSDVLKKFVWTEEECDVLEASVPTNMEPLEQLGPALRFRSSLDSDPMSG</sequence>
<proteinExistence type="predicted"/>